<dbReference type="AlphaFoldDB" id="A0AAV7HXU8"/>
<evidence type="ECO:0000313" key="2">
    <source>
        <dbReference type="Proteomes" id="UP000826195"/>
    </source>
</evidence>
<dbReference type="Proteomes" id="UP000826195">
    <property type="component" value="Unassembled WGS sequence"/>
</dbReference>
<protein>
    <submittedName>
        <fullName evidence="1">Uncharacterized protein</fullName>
    </submittedName>
</protein>
<reference evidence="1 2" key="1">
    <citation type="journal article" date="2021" name="J. Hered.">
        <title>A chromosome-level genome assembly of the parasitoid wasp, Cotesia glomerata (Hymenoptera: Braconidae).</title>
        <authorList>
            <person name="Pinto B.J."/>
            <person name="Weis J.J."/>
            <person name="Gamble T."/>
            <person name="Ode P.J."/>
            <person name="Paul R."/>
            <person name="Zaspel J.M."/>
        </authorList>
    </citation>
    <scope>NUCLEOTIDE SEQUENCE [LARGE SCALE GENOMIC DNA]</scope>
    <source>
        <strain evidence="1">CgM1</strain>
    </source>
</reference>
<proteinExistence type="predicted"/>
<evidence type="ECO:0000313" key="1">
    <source>
        <dbReference type="EMBL" id="KAH0537705.1"/>
    </source>
</evidence>
<comment type="caution">
    <text evidence="1">The sequence shown here is derived from an EMBL/GenBank/DDBJ whole genome shotgun (WGS) entry which is preliminary data.</text>
</comment>
<dbReference type="EMBL" id="JAHXZJ010002620">
    <property type="protein sequence ID" value="KAH0537705.1"/>
    <property type="molecule type" value="Genomic_DNA"/>
</dbReference>
<sequence length="66" mass="7506">MMRQSFTGKSFTFSRIAYGKVVDMPSECDLILDKYRSAITAPSTICGNKERLRKKRDRDKGSLSGR</sequence>
<keyword evidence="2" id="KW-1185">Reference proteome</keyword>
<accession>A0AAV7HXU8</accession>
<organism evidence="1 2">
    <name type="scientific">Cotesia glomerata</name>
    <name type="common">Lepidopteran parasitic wasp</name>
    <name type="synonym">Apanteles glomeratus</name>
    <dbReference type="NCBI Taxonomy" id="32391"/>
    <lineage>
        <taxon>Eukaryota</taxon>
        <taxon>Metazoa</taxon>
        <taxon>Ecdysozoa</taxon>
        <taxon>Arthropoda</taxon>
        <taxon>Hexapoda</taxon>
        <taxon>Insecta</taxon>
        <taxon>Pterygota</taxon>
        <taxon>Neoptera</taxon>
        <taxon>Endopterygota</taxon>
        <taxon>Hymenoptera</taxon>
        <taxon>Apocrita</taxon>
        <taxon>Ichneumonoidea</taxon>
        <taxon>Braconidae</taxon>
        <taxon>Microgastrinae</taxon>
        <taxon>Cotesia</taxon>
    </lineage>
</organism>
<name>A0AAV7HXU8_COTGL</name>
<gene>
    <name evidence="1" type="ORF">KQX54_001008</name>
</gene>